<accession>A0A2M7FZN4</accession>
<proteinExistence type="predicted"/>
<evidence type="ECO:0000313" key="8">
    <source>
        <dbReference type="Proteomes" id="UP000231019"/>
    </source>
</evidence>
<dbReference type="EMBL" id="PFFQ01000055">
    <property type="protein sequence ID" value="PIW14875.1"/>
    <property type="molecule type" value="Genomic_DNA"/>
</dbReference>
<dbReference type="GO" id="GO:0005436">
    <property type="term" value="F:sodium:phosphate symporter activity"/>
    <property type="evidence" value="ECO:0007669"/>
    <property type="project" value="InterPro"/>
</dbReference>
<name>A0A2M7FZN4_9BACT</name>
<evidence type="ECO:0000256" key="4">
    <source>
        <dbReference type="ARBA" id="ARBA00022989"/>
    </source>
</evidence>
<evidence type="ECO:0000256" key="2">
    <source>
        <dbReference type="ARBA" id="ARBA00022475"/>
    </source>
</evidence>
<sequence>MNYSQFLQSLTGLGIFLFSLRFLSEALGDSLNRMLRPWLSKVLARPLNCFLSGLGITALVQASSITVIAAMGLLNTYVISLEQGYMIVLGASLGTTLKAWFYTRLVENHAGALLVGVCSIALLFIHKKNLRIKLEIAMAIGFAFLGLQMLTAALASYSSQFPVISYFTHQSSLGISGQALAVVAGLILALMVQSSSTVVFLILHLATQGLIDYPSGVALILGANLGTSFQPFLAAIEYGKSVRRLAMSYFLVKAGGVFLILLLFSLFLIGVDRLIPGVPSAELVFHLAGAHFFYNFFTVLAGYLLMPFVLRFVYLVIPGQGKQQDFFLNPVVRRMLRQSPDKSLFEVNDQLQKLLQLTMGISDQILLSLTQKEPEAPLLGEQGSRFFSIQEGIYEILVPLSRQELPAVKHQRTEILLEQLQACSKLHHHCQDFYVALHEGLFVHAYRLPDEMRDLMPEFHTHYHQLWLRFFKGQEPEPLLSELRDICLRLDERFLTFQLEDHFEAGYYAWLHQSLAELWHLLHLTSELFTEHPELPVI</sequence>
<reference evidence="7 8" key="1">
    <citation type="submission" date="2017-09" db="EMBL/GenBank/DDBJ databases">
        <title>Depth-based differentiation of microbial function through sediment-hosted aquifers and enrichment of novel symbionts in the deep terrestrial subsurface.</title>
        <authorList>
            <person name="Probst A.J."/>
            <person name="Ladd B."/>
            <person name="Jarett J.K."/>
            <person name="Geller-Mcgrath D.E."/>
            <person name="Sieber C.M."/>
            <person name="Emerson J.B."/>
            <person name="Anantharaman K."/>
            <person name="Thomas B.C."/>
            <person name="Malmstrom R."/>
            <person name="Stieglmeier M."/>
            <person name="Klingl A."/>
            <person name="Woyke T."/>
            <person name="Ryan C.M."/>
            <person name="Banfield J.F."/>
        </authorList>
    </citation>
    <scope>NUCLEOTIDE SEQUENCE [LARGE SCALE GENOMIC DNA]</scope>
    <source>
        <strain evidence="7">CG17_big_fil_post_rev_8_21_14_2_50_48_46</strain>
    </source>
</reference>
<dbReference type="Pfam" id="PF02690">
    <property type="entry name" value="Na_Pi_cotrans"/>
    <property type="match status" value="2"/>
</dbReference>
<evidence type="ECO:0000256" key="1">
    <source>
        <dbReference type="ARBA" id="ARBA00004651"/>
    </source>
</evidence>
<evidence type="ECO:0008006" key="9">
    <source>
        <dbReference type="Google" id="ProtNLM"/>
    </source>
</evidence>
<evidence type="ECO:0000256" key="5">
    <source>
        <dbReference type="ARBA" id="ARBA00023136"/>
    </source>
</evidence>
<feature type="transmembrane region" description="Helical" evidence="6">
    <location>
        <begin position="291"/>
        <end position="317"/>
    </location>
</feature>
<dbReference type="InterPro" id="IPR003841">
    <property type="entry name" value="Na/Pi_transpt"/>
</dbReference>
<dbReference type="AlphaFoldDB" id="A0A2M7FZN4"/>
<keyword evidence="5 6" id="KW-0472">Membrane</keyword>
<keyword evidence="4 6" id="KW-1133">Transmembrane helix</keyword>
<comment type="caution">
    <text evidence="7">The sequence shown here is derived from an EMBL/GenBank/DDBJ whole genome shotgun (WGS) entry which is preliminary data.</text>
</comment>
<dbReference type="NCBIfam" id="NF037997">
    <property type="entry name" value="Na_Pi_symport"/>
    <property type="match status" value="1"/>
</dbReference>
<protein>
    <recommendedName>
        <fullName evidence="9">PhoU domain-containing protein</fullName>
    </recommendedName>
</protein>
<comment type="subcellular location">
    <subcellularLocation>
        <location evidence="1">Cell membrane</location>
        <topology evidence="1">Multi-pass membrane protein</topology>
    </subcellularLocation>
</comment>
<dbReference type="GO" id="GO:0005886">
    <property type="term" value="C:plasma membrane"/>
    <property type="evidence" value="ECO:0007669"/>
    <property type="project" value="UniProtKB-SubCell"/>
</dbReference>
<feature type="transmembrane region" description="Helical" evidence="6">
    <location>
        <begin position="179"/>
        <end position="203"/>
    </location>
</feature>
<evidence type="ECO:0000256" key="6">
    <source>
        <dbReference type="SAM" id="Phobius"/>
    </source>
</evidence>
<keyword evidence="3 6" id="KW-0812">Transmembrane</keyword>
<evidence type="ECO:0000313" key="7">
    <source>
        <dbReference type="EMBL" id="PIW14875.1"/>
    </source>
</evidence>
<dbReference type="PANTHER" id="PTHR10010">
    <property type="entry name" value="SOLUTE CARRIER FAMILY 34 SODIUM PHOSPHATE , MEMBER 2-RELATED"/>
    <property type="match status" value="1"/>
</dbReference>
<evidence type="ECO:0000256" key="3">
    <source>
        <dbReference type="ARBA" id="ARBA00022692"/>
    </source>
</evidence>
<dbReference type="Proteomes" id="UP000231019">
    <property type="component" value="Unassembled WGS sequence"/>
</dbReference>
<feature type="transmembrane region" description="Helical" evidence="6">
    <location>
        <begin position="250"/>
        <end position="271"/>
    </location>
</feature>
<gene>
    <name evidence="7" type="ORF">COW36_19685</name>
</gene>
<feature type="transmembrane region" description="Helical" evidence="6">
    <location>
        <begin position="137"/>
        <end position="159"/>
    </location>
</feature>
<feature type="transmembrane region" description="Helical" evidence="6">
    <location>
        <begin position="109"/>
        <end position="125"/>
    </location>
</feature>
<feature type="transmembrane region" description="Helical" evidence="6">
    <location>
        <begin position="85"/>
        <end position="103"/>
    </location>
</feature>
<dbReference type="PANTHER" id="PTHR10010:SF46">
    <property type="entry name" value="SODIUM-DEPENDENT PHOSPHATE TRANSPORT PROTEIN 2B"/>
    <property type="match status" value="1"/>
</dbReference>
<feature type="transmembrane region" description="Helical" evidence="6">
    <location>
        <begin position="50"/>
        <end position="73"/>
    </location>
</feature>
<dbReference type="GO" id="GO:0044341">
    <property type="term" value="P:sodium-dependent phosphate transport"/>
    <property type="evidence" value="ECO:0007669"/>
    <property type="project" value="InterPro"/>
</dbReference>
<organism evidence="7 8">
    <name type="scientific">bacterium (Candidatus Blackallbacteria) CG17_big_fil_post_rev_8_21_14_2_50_48_46</name>
    <dbReference type="NCBI Taxonomy" id="2014261"/>
    <lineage>
        <taxon>Bacteria</taxon>
        <taxon>Candidatus Blackallbacteria</taxon>
    </lineage>
</organism>
<keyword evidence="2" id="KW-1003">Cell membrane</keyword>